<sequence>MISLARYAYYEHNRSDTYGLLGISPSVVLRLLDFNCHAQKIQLALALEFSARAWATARPPPKAWH</sequence>
<evidence type="ECO:0000313" key="1">
    <source>
        <dbReference type="EMBL" id="SOR28234.1"/>
    </source>
</evidence>
<dbReference type="AlphaFoldDB" id="A0A2N9ALK0"/>
<accession>A0A2N9ALK0</accession>
<proteinExistence type="predicted"/>
<dbReference type="Proteomes" id="UP000233769">
    <property type="component" value="Chromosome tk0001"/>
</dbReference>
<reference evidence="2" key="1">
    <citation type="submission" date="2017-10" db="EMBL/GenBank/DDBJ databases">
        <authorList>
            <person name="Regsiter A."/>
            <person name="William W."/>
        </authorList>
    </citation>
    <scope>NUCLEOTIDE SEQUENCE [LARGE SCALE GENOMIC DNA]</scope>
</reference>
<evidence type="ECO:0000313" key="2">
    <source>
        <dbReference type="Proteomes" id="UP000233769"/>
    </source>
</evidence>
<gene>
    <name evidence="1" type="ORF">TK0001_1632</name>
</gene>
<organism evidence="1 2">
    <name type="scientific">Methylorubrum extorquens</name>
    <name type="common">Methylobacterium dichloromethanicum</name>
    <name type="synonym">Methylobacterium extorquens</name>
    <dbReference type="NCBI Taxonomy" id="408"/>
    <lineage>
        <taxon>Bacteria</taxon>
        <taxon>Pseudomonadati</taxon>
        <taxon>Pseudomonadota</taxon>
        <taxon>Alphaproteobacteria</taxon>
        <taxon>Hyphomicrobiales</taxon>
        <taxon>Methylobacteriaceae</taxon>
        <taxon>Methylorubrum</taxon>
    </lineage>
</organism>
<protein>
    <submittedName>
        <fullName evidence="1">Uncharacterized protein</fullName>
    </submittedName>
</protein>
<name>A0A2N9ALK0_METEX</name>
<dbReference type="EMBL" id="LT962688">
    <property type="protein sequence ID" value="SOR28234.1"/>
    <property type="molecule type" value="Genomic_DNA"/>
</dbReference>